<dbReference type="SMART" id="SM00487">
    <property type="entry name" value="DEXDc"/>
    <property type="match status" value="1"/>
</dbReference>
<dbReference type="Gene3D" id="3.40.50.300">
    <property type="entry name" value="P-loop containing nucleotide triphosphate hydrolases"/>
    <property type="match status" value="2"/>
</dbReference>
<keyword evidence="11" id="KW-0413">Isomerase</keyword>
<organism evidence="18">
    <name type="scientific">Candidatus Fermentithermobacillus carboniphilus</name>
    <dbReference type="NCBI Taxonomy" id="3085328"/>
    <lineage>
        <taxon>Bacteria</taxon>
        <taxon>Bacillati</taxon>
        <taxon>Bacillota</taxon>
        <taxon>Candidatus Fermentithermobacillia</taxon>
        <taxon>Candidatus Fermentithermobacillales</taxon>
        <taxon>Candidatus Fermentithermobacillaceae</taxon>
        <taxon>Candidatus Fermentithermobacillus</taxon>
    </lineage>
</organism>
<reference evidence="18" key="1">
    <citation type="submission" date="2020-10" db="EMBL/GenBank/DDBJ databases">
        <authorList>
            <person name="Kadnikov V."/>
            <person name="Beletsky A.V."/>
            <person name="Mardanov A.V."/>
            <person name="Karnachuk O.V."/>
            <person name="Ravin N.V."/>
        </authorList>
    </citation>
    <scope>NUCLEOTIDE SEQUENCE</scope>
    <source>
        <strain evidence="18">Bu02</strain>
    </source>
</reference>
<keyword evidence="4 15" id="KW-0227">DNA damage</keyword>
<evidence type="ECO:0000256" key="7">
    <source>
        <dbReference type="ARBA" id="ARBA00022840"/>
    </source>
</evidence>
<feature type="domain" description="Helicase ATP-binding" evidence="16">
    <location>
        <begin position="256"/>
        <end position="446"/>
    </location>
</feature>
<dbReference type="NCBIfam" id="NF008168">
    <property type="entry name" value="PRK10917.2-2"/>
    <property type="match status" value="1"/>
</dbReference>
<evidence type="ECO:0000256" key="4">
    <source>
        <dbReference type="ARBA" id="ARBA00022763"/>
    </source>
</evidence>
<evidence type="ECO:0000256" key="12">
    <source>
        <dbReference type="ARBA" id="ARBA00034617"/>
    </source>
</evidence>
<dbReference type="InterPro" id="IPR004609">
    <property type="entry name" value="ATP-dep_DNA_helicase_RecG"/>
</dbReference>
<evidence type="ECO:0000256" key="8">
    <source>
        <dbReference type="ARBA" id="ARBA00023125"/>
    </source>
</evidence>
<evidence type="ECO:0000259" key="16">
    <source>
        <dbReference type="SMART" id="SM00487"/>
    </source>
</evidence>
<dbReference type="Pfam" id="PF17191">
    <property type="entry name" value="RecG_wedge"/>
    <property type="match status" value="1"/>
</dbReference>
<dbReference type="SUPFAM" id="SSF50249">
    <property type="entry name" value="Nucleic acid-binding proteins"/>
    <property type="match status" value="1"/>
</dbReference>
<dbReference type="GO" id="GO:0006310">
    <property type="term" value="P:DNA recombination"/>
    <property type="evidence" value="ECO:0007669"/>
    <property type="project" value="UniProtKB-UniRule"/>
</dbReference>
<dbReference type="Pfam" id="PF00270">
    <property type="entry name" value="DEAD"/>
    <property type="match status" value="1"/>
</dbReference>
<keyword evidence="8" id="KW-0238">DNA-binding</keyword>
<dbReference type="InterPro" id="IPR014001">
    <property type="entry name" value="Helicase_ATP-bd"/>
</dbReference>
<keyword evidence="7 15" id="KW-0067">ATP-binding</keyword>
<dbReference type="EC" id="5.6.2.4" evidence="13 15"/>
<dbReference type="EMBL" id="CP062796">
    <property type="protein sequence ID" value="QUL98351.1"/>
    <property type="molecule type" value="Genomic_DNA"/>
</dbReference>
<evidence type="ECO:0000256" key="10">
    <source>
        <dbReference type="ARBA" id="ARBA00023204"/>
    </source>
</evidence>
<evidence type="ECO:0000256" key="9">
    <source>
        <dbReference type="ARBA" id="ARBA00023172"/>
    </source>
</evidence>
<dbReference type="GO" id="GO:0003677">
    <property type="term" value="F:DNA binding"/>
    <property type="evidence" value="ECO:0007669"/>
    <property type="project" value="UniProtKB-KW"/>
</dbReference>
<dbReference type="PANTHER" id="PTHR47964">
    <property type="entry name" value="ATP-DEPENDENT DNA HELICASE HOMOLOG RECG, CHLOROPLASTIC"/>
    <property type="match status" value="1"/>
</dbReference>
<dbReference type="SUPFAM" id="SSF52540">
    <property type="entry name" value="P-loop containing nucleoside triphosphate hydrolases"/>
    <property type="match status" value="2"/>
</dbReference>
<comment type="catalytic activity">
    <reaction evidence="12 15">
        <text>Couples ATP hydrolysis with the unwinding of duplex DNA by translocating in the 3'-5' direction.</text>
        <dbReference type="EC" id="5.6.2.4"/>
    </reaction>
</comment>
<dbReference type="InterPro" id="IPR047112">
    <property type="entry name" value="RecG/Mfd"/>
</dbReference>
<name>A0AAT9LB67_9FIRM</name>
<dbReference type="Pfam" id="PF00271">
    <property type="entry name" value="Helicase_C"/>
    <property type="match status" value="1"/>
</dbReference>
<evidence type="ECO:0000256" key="3">
    <source>
        <dbReference type="ARBA" id="ARBA00022741"/>
    </source>
</evidence>
<keyword evidence="10 15" id="KW-0234">DNA repair</keyword>
<dbReference type="CDD" id="cd04488">
    <property type="entry name" value="RecG_wedge_OBF"/>
    <property type="match status" value="1"/>
</dbReference>
<evidence type="ECO:0000256" key="2">
    <source>
        <dbReference type="ARBA" id="ARBA00017846"/>
    </source>
</evidence>
<accession>A0AAT9LB67</accession>
<dbReference type="GO" id="GO:0005524">
    <property type="term" value="F:ATP binding"/>
    <property type="evidence" value="ECO:0007669"/>
    <property type="project" value="UniProtKB-KW"/>
</dbReference>
<keyword evidence="5 15" id="KW-0378">Hydrolase</keyword>
<keyword evidence="6 15" id="KW-0347">Helicase</keyword>
<dbReference type="GO" id="GO:0006281">
    <property type="term" value="P:DNA repair"/>
    <property type="evidence" value="ECO:0007669"/>
    <property type="project" value="UniProtKB-UniRule"/>
</dbReference>
<dbReference type="CDD" id="cd17992">
    <property type="entry name" value="DEXHc_RecG"/>
    <property type="match status" value="1"/>
</dbReference>
<protein>
    <recommendedName>
        <fullName evidence="2 15">ATP-dependent DNA helicase RecG</fullName>
        <ecNumber evidence="13 15">5.6.2.4</ecNumber>
    </recommendedName>
</protein>
<comment type="function">
    <text evidence="15">Plays a critical role in recombination and DNA repair. Helps process Holliday junction intermediates to mature products by catalyzing branch migration. Has replication fork regression activity, unwinds stalled or blocked replication forks to make a HJ that can be resolved. Has a DNA unwinding activity characteristic of a DNA helicase with 3'-5' polarity.</text>
</comment>
<evidence type="ECO:0000256" key="13">
    <source>
        <dbReference type="ARBA" id="ARBA00034808"/>
    </source>
</evidence>
<dbReference type="GO" id="GO:0043138">
    <property type="term" value="F:3'-5' DNA helicase activity"/>
    <property type="evidence" value="ECO:0007669"/>
    <property type="project" value="UniProtKB-EC"/>
</dbReference>
<evidence type="ECO:0000256" key="5">
    <source>
        <dbReference type="ARBA" id="ARBA00022801"/>
    </source>
</evidence>
<dbReference type="InterPro" id="IPR012340">
    <property type="entry name" value="NA-bd_OB-fold"/>
</dbReference>
<sequence length="691" mass="76783">MTTRLSLEDDVRYIKGVGPKKAQILRDVGVSTARDLLDYFPFRIEDFSRVTSIDNVRPGDDVTVQGRVVSVGFVESLRGKALRVGITDGRGIMYLVWYNMPYLYKKFSRGQWVLASGRAEWRRNSIEMAHPIWKESPGAVEVGPIIPVYHGKASLTSSAIHAIISSALSRYGGLIEETLPSTLRERYGLLPEREAYRQIHAPQSPLLWDRARKTFAFREVLHLQIALSLMKKESKALSAGIPFHDLTLPTRFLETLPFRLTRAQARVISEIREEVSAGKAMNRLVQGDVGSGKTVVAMWSLLAAVSSGYQGAFLVPTEVLARQHKRTFERLAGGLTRIGLLVGSLSSREKQKLLEGIASGDIHTVVGTHALLEPEVKWYRLGLVVTDEQHRFGVRQRLTIPEKAGELRPHILVMSATPIPRSLALTLYGDLDISVIDELPEGRKTVTTRVLGSGERAVAYRKVREEVQKGHQAYVVCPLIREGKTGRKAAEMVFEELKDGYLKGLRLGLIHGELSKDALDEEMKRFVEGKTDVLISTTVIEVGVDVENATCMVIEDADSFGLATLHQLRGRVGRGDAPSYCYLIASSAGATSCERLRALERLHDGFSVAELDLEQRGPGQFFGTKQHGLPEIKVQELGITAEIIVKAREEAERILRCLENGDAGCCDAEYSALLEKVRQRFGDLTMYARSR</sequence>
<evidence type="ECO:0000256" key="14">
    <source>
        <dbReference type="ARBA" id="ARBA00048988"/>
    </source>
</evidence>
<dbReference type="AlphaFoldDB" id="A0AAT9LB67"/>
<dbReference type="PANTHER" id="PTHR47964:SF1">
    <property type="entry name" value="ATP-DEPENDENT DNA HELICASE HOMOLOG RECG, CHLOROPLASTIC"/>
    <property type="match status" value="1"/>
</dbReference>
<dbReference type="NCBIfam" id="TIGR00643">
    <property type="entry name" value="recG"/>
    <property type="match status" value="1"/>
</dbReference>
<evidence type="ECO:0000256" key="11">
    <source>
        <dbReference type="ARBA" id="ARBA00023235"/>
    </source>
</evidence>
<dbReference type="InterPro" id="IPR033454">
    <property type="entry name" value="RecG_wedge"/>
</dbReference>
<comment type="catalytic activity">
    <reaction evidence="14 15">
        <text>ATP + H2O = ADP + phosphate + H(+)</text>
        <dbReference type="Rhea" id="RHEA:13065"/>
        <dbReference type="ChEBI" id="CHEBI:15377"/>
        <dbReference type="ChEBI" id="CHEBI:15378"/>
        <dbReference type="ChEBI" id="CHEBI:30616"/>
        <dbReference type="ChEBI" id="CHEBI:43474"/>
        <dbReference type="ChEBI" id="CHEBI:456216"/>
        <dbReference type="EC" id="5.6.2.4"/>
    </reaction>
</comment>
<keyword evidence="9 15" id="KW-0233">DNA recombination</keyword>
<dbReference type="KEGG" id="fcz:IMF26_10070"/>
<dbReference type="Pfam" id="PF19833">
    <property type="entry name" value="RecG_dom3_C"/>
    <property type="match status" value="1"/>
</dbReference>
<comment type="similarity">
    <text evidence="1 15">Belongs to the helicase family. RecG subfamily.</text>
</comment>
<reference evidence="18" key="2">
    <citation type="journal article" date="2023" name="Biology">
        <title>Prokaryotic Life Associated with Coal-Fire Gas Vents Revealed by Metagenomics.</title>
        <authorList>
            <person name="Kadnikov V.V."/>
            <person name="Mardanov A.V."/>
            <person name="Beletsky A.V."/>
            <person name="Karnachuk O.V."/>
            <person name="Ravin N.V."/>
        </authorList>
    </citation>
    <scope>NUCLEOTIDE SEQUENCE</scope>
    <source>
        <strain evidence="18">Bu02</strain>
    </source>
</reference>
<proteinExistence type="inferred from homology"/>
<dbReference type="NCBIfam" id="NF008165">
    <property type="entry name" value="PRK10917.1-3"/>
    <property type="match status" value="1"/>
</dbReference>
<dbReference type="InterPro" id="IPR045562">
    <property type="entry name" value="RecG_dom3_C"/>
</dbReference>
<keyword evidence="3 15" id="KW-0547">Nucleotide-binding</keyword>
<evidence type="ECO:0000259" key="17">
    <source>
        <dbReference type="SMART" id="SM00490"/>
    </source>
</evidence>
<dbReference type="SMART" id="SM00490">
    <property type="entry name" value="HELICc"/>
    <property type="match status" value="1"/>
</dbReference>
<feature type="domain" description="Helicase C-terminal" evidence="17">
    <location>
        <begin position="491"/>
        <end position="576"/>
    </location>
</feature>
<dbReference type="InterPro" id="IPR011545">
    <property type="entry name" value="DEAD/DEAH_box_helicase_dom"/>
</dbReference>
<dbReference type="Gene3D" id="2.40.50.140">
    <property type="entry name" value="Nucleic acid-binding proteins"/>
    <property type="match status" value="1"/>
</dbReference>
<evidence type="ECO:0000313" key="18">
    <source>
        <dbReference type="EMBL" id="QUL98351.1"/>
    </source>
</evidence>
<evidence type="ECO:0000256" key="6">
    <source>
        <dbReference type="ARBA" id="ARBA00022806"/>
    </source>
</evidence>
<dbReference type="GO" id="GO:0016787">
    <property type="term" value="F:hydrolase activity"/>
    <property type="evidence" value="ECO:0007669"/>
    <property type="project" value="UniProtKB-KW"/>
</dbReference>
<gene>
    <name evidence="18" type="primary">recG</name>
    <name evidence="18" type="ORF">IMF26_10070</name>
</gene>
<evidence type="ECO:0000256" key="1">
    <source>
        <dbReference type="ARBA" id="ARBA00007504"/>
    </source>
</evidence>
<dbReference type="InterPro" id="IPR027417">
    <property type="entry name" value="P-loop_NTPase"/>
</dbReference>
<dbReference type="InterPro" id="IPR001650">
    <property type="entry name" value="Helicase_C-like"/>
</dbReference>
<evidence type="ECO:0000256" key="15">
    <source>
        <dbReference type="RuleBase" id="RU363016"/>
    </source>
</evidence>